<dbReference type="EMBL" id="JAGQLK010000037">
    <property type="protein sequence ID" value="MCA9383196.1"/>
    <property type="molecule type" value="Genomic_DNA"/>
</dbReference>
<name>A0A955L553_9BACT</name>
<dbReference type="AlphaFoldDB" id="A0A955L553"/>
<evidence type="ECO:0000313" key="2">
    <source>
        <dbReference type="Proteomes" id="UP000783287"/>
    </source>
</evidence>
<dbReference type="Proteomes" id="UP000783287">
    <property type="component" value="Unassembled WGS sequence"/>
</dbReference>
<reference evidence="1" key="1">
    <citation type="submission" date="2020-04" db="EMBL/GenBank/DDBJ databases">
        <authorList>
            <person name="Zhang T."/>
        </authorList>
    </citation>
    <scope>NUCLEOTIDE SEQUENCE</scope>
    <source>
        <strain evidence="1">HKST-UBA14</strain>
    </source>
</reference>
<sequence length="323" mass="35543">MSEFDYNPENAAAGLVNRLSEARVGLISSAITANQAYAAGRPSEFFSILFTHTKHSFKDVFYGYASSVLDLGASQNIQPGFWGGLNSYVRYDQEIANFLGRVTDAGRRTMFDNNWYVHKGKLMQVPDAFRLEELAYLINAFHSITYSGMMELSHKVDADYVDTGIGTASEAIAPTVKAIRDTGFETAEDARIVLANSALHNDGVIARLMGSGGNEVVTTFERFFINRDQMAFTPGNVEYDEELGIMRVVPGSNADAHLIHSARVLSAATGSLLSMTHPEVQASTIAVCPARFKSIHPDYKWPINNIIAQIAQNTPEHLLIPLW</sequence>
<accession>A0A955L553</accession>
<protein>
    <submittedName>
        <fullName evidence="1">Uncharacterized protein</fullName>
    </submittedName>
</protein>
<organism evidence="1 2">
    <name type="scientific">Candidatus Dojkabacteria bacterium</name>
    <dbReference type="NCBI Taxonomy" id="2099670"/>
    <lineage>
        <taxon>Bacteria</taxon>
        <taxon>Candidatus Dojkabacteria</taxon>
    </lineage>
</organism>
<gene>
    <name evidence="1" type="ORF">KC909_02415</name>
</gene>
<proteinExistence type="predicted"/>
<evidence type="ECO:0000313" key="1">
    <source>
        <dbReference type="EMBL" id="MCA9383196.1"/>
    </source>
</evidence>
<comment type="caution">
    <text evidence="1">The sequence shown here is derived from an EMBL/GenBank/DDBJ whole genome shotgun (WGS) entry which is preliminary data.</text>
</comment>
<reference evidence="1" key="2">
    <citation type="journal article" date="2021" name="Microbiome">
        <title>Successional dynamics and alternative stable states in a saline activated sludge microbial community over 9 years.</title>
        <authorList>
            <person name="Wang Y."/>
            <person name="Ye J."/>
            <person name="Ju F."/>
            <person name="Liu L."/>
            <person name="Boyd J.A."/>
            <person name="Deng Y."/>
            <person name="Parks D.H."/>
            <person name="Jiang X."/>
            <person name="Yin X."/>
            <person name="Woodcroft B.J."/>
            <person name="Tyson G.W."/>
            <person name="Hugenholtz P."/>
            <person name="Polz M.F."/>
            <person name="Zhang T."/>
        </authorList>
    </citation>
    <scope>NUCLEOTIDE SEQUENCE</scope>
    <source>
        <strain evidence="1">HKST-UBA14</strain>
    </source>
</reference>